<evidence type="ECO:0000256" key="2">
    <source>
        <dbReference type="ARBA" id="ARBA00022801"/>
    </source>
</evidence>
<dbReference type="EMBL" id="JBHUMK010000012">
    <property type="protein sequence ID" value="MFD2608500.1"/>
    <property type="molecule type" value="Genomic_DNA"/>
</dbReference>
<dbReference type="PANTHER" id="PTHR43046">
    <property type="entry name" value="GDP-MANNOSE MANNOSYL HYDROLASE"/>
    <property type="match status" value="1"/>
</dbReference>
<keyword evidence="2 3" id="KW-0378">Hydrolase</keyword>
<dbReference type="RefSeq" id="WP_386843075.1">
    <property type="nucleotide sequence ID" value="NZ_JBHUMK010000012.1"/>
</dbReference>
<accession>A0ABW5P0D8</accession>
<evidence type="ECO:0000256" key="3">
    <source>
        <dbReference type="RuleBase" id="RU003476"/>
    </source>
</evidence>
<dbReference type="InterPro" id="IPR020476">
    <property type="entry name" value="Nudix_hydrolase"/>
</dbReference>
<dbReference type="Pfam" id="PF00293">
    <property type="entry name" value="NUDIX"/>
    <property type="match status" value="1"/>
</dbReference>
<proteinExistence type="inferred from homology"/>
<reference evidence="6" key="1">
    <citation type="journal article" date="2019" name="Int. J. Syst. Evol. Microbiol.">
        <title>The Global Catalogue of Microorganisms (GCM) 10K type strain sequencing project: providing services to taxonomists for standard genome sequencing and annotation.</title>
        <authorList>
            <consortium name="The Broad Institute Genomics Platform"/>
            <consortium name="The Broad Institute Genome Sequencing Center for Infectious Disease"/>
            <person name="Wu L."/>
            <person name="Ma J."/>
        </authorList>
    </citation>
    <scope>NUCLEOTIDE SEQUENCE [LARGE SCALE GENOMIC DNA]</scope>
    <source>
        <strain evidence="6">KCTC 33842</strain>
    </source>
</reference>
<comment type="similarity">
    <text evidence="3">Belongs to the Nudix hydrolase family.</text>
</comment>
<dbReference type="InterPro" id="IPR000086">
    <property type="entry name" value="NUDIX_hydrolase_dom"/>
</dbReference>
<keyword evidence="6" id="KW-1185">Reference proteome</keyword>
<dbReference type="Gene3D" id="3.90.79.10">
    <property type="entry name" value="Nucleoside Triphosphate Pyrophosphohydrolase"/>
    <property type="match status" value="1"/>
</dbReference>
<comment type="cofactor">
    <cofactor evidence="1">
        <name>Mg(2+)</name>
        <dbReference type="ChEBI" id="CHEBI:18420"/>
    </cofactor>
</comment>
<gene>
    <name evidence="5" type="ORF">ACFSR9_03475</name>
</gene>
<dbReference type="InterPro" id="IPR015797">
    <property type="entry name" value="NUDIX_hydrolase-like_dom_sf"/>
</dbReference>
<dbReference type="PRINTS" id="PR00502">
    <property type="entry name" value="NUDIXFAMILY"/>
</dbReference>
<evidence type="ECO:0000313" key="6">
    <source>
        <dbReference type="Proteomes" id="UP001597475"/>
    </source>
</evidence>
<protein>
    <submittedName>
        <fullName evidence="5">NUDIX domain-containing protein</fullName>
    </submittedName>
</protein>
<evidence type="ECO:0000259" key="4">
    <source>
        <dbReference type="PROSITE" id="PS51462"/>
    </source>
</evidence>
<dbReference type="SUPFAM" id="SSF55811">
    <property type="entry name" value="Nudix"/>
    <property type="match status" value="1"/>
</dbReference>
<sequence>MPLPTTHPAAQLRVGVSVLILNERGEVLLQQRGDDGLWGTPGGGLNPGETFLEAAHRELHEETGLTCPDLHLLPLEEGVVDAPAFHVVSPGRPLTYLVGLRALGHLPTAALDAAHPDDSGETLALAWFPLNDLPPLSGEVNRANLNVLRRRSGLPPLNPACIG</sequence>
<name>A0ABW5P0D8_9DEIO</name>
<dbReference type="PANTHER" id="PTHR43046:SF14">
    <property type="entry name" value="MUTT_NUDIX FAMILY PROTEIN"/>
    <property type="match status" value="1"/>
</dbReference>
<feature type="domain" description="Nudix hydrolase" evidence="4">
    <location>
        <begin position="11"/>
        <end position="149"/>
    </location>
</feature>
<comment type="caution">
    <text evidence="5">The sequence shown here is derived from an EMBL/GenBank/DDBJ whole genome shotgun (WGS) entry which is preliminary data.</text>
</comment>
<dbReference type="Proteomes" id="UP001597475">
    <property type="component" value="Unassembled WGS sequence"/>
</dbReference>
<dbReference type="InterPro" id="IPR020084">
    <property type="entry name" value="NUDIX_hydrolase_CS"/>
</dbReference>
<dbReference type="PROSITE" id="PS51462">
    <property type="entry name" value="NUDIX"/>
    <property type="match status" value="1"/>
</dbReference>
<evidence type="ECO:0000313" key="5">
    <source>
        <dbReference type="EMBL" id="MFD2608500.1"/>
    </source>
</evidence>
<organism evidence="5 6">
    <name type="scientific">Deinococcus taklimakanensis</name>
    <dbReference type="NCBI Taxonomy" id="536443"/>
    <lineage>
        <taxon>Bacteria</taxon>
        <taxon>Thermotogati</taxon>
        <taxon>Deinococcota</taxon>
        <taxon>Deinococci</taxon>
        <taxon>Deinococcales</taxon>
        <taxon>Deinococcaceae</taxon>
        <taxon>Deinococcus</taxon>
    </lineage>
</organism>
<dbReference type="PROSITE" id="PS00893">
    <property type="entry name" value="NUDIX_BOX"/>
    <property type="match status" value="1"/>
</dbReference>
<evidence type="ECO:0000256" key="1">
    <source>
        <dbReference type="ARBA" id="ARBA00001946"/>
    </source>
</evidence>